<dbReference type="PANTHER" id="PTHR21666:SF270">
    <property type="entry name" value="MUREIN HYDROLASE ACTIVATOR ENVC"/>
    <property type="match status" value="1"/>
</dbReference>
<dbReference type="AlphaFoldDB" id="A0A1M4U2I8"/>
<dbReference type="EMBL" id="FQVM01000004">
    <property type="protein sequence ID" value="SHE50942.1"/>
    <property type="molecule type" value="Genomic_DNA"/>
</dbReference>
<feature type="signal peptide" evidence="4">
    <location>
        <begin position="1"/>
        <end position="17"/>
    </location>
</feature>
<keyword evidence="1 4" id="KW-0732">Signal</keyword>
<dbReference type="GO" id="GO:0004222">
    <property type="term" value="F:metalloendopeptidase activity"/>
    <property type="evidence" value="ECO:0007669"/>
    <property type="project" value="TreeGrafter"/>
</dbReference>
<evidence type="ECO:0000256" key="3">
    <source>
        <dbReference type="SAM" id="MobiDB-lite"/>
    </source>
</evidence>
<evidence type="ECO:0000259" key="5">
    <source>
        <dbReference type="Pfam" id="PF01551"/>
    </source>
</evidence>
<dbReference type="CDD" id="cd12797">
    <property type="entry name" value="M23_peptidase"/>
    <property type="match status" value="1"/>
</dbReference>
<feature type="chain" id="PRO_5039696591" evidence="4">
    <location>
        <begin position="18"/>
        <end position="436"/>
    </location>
</feature>
<sequence length="436" mass="48779">MVIVMMKNKLIMLTICAATMISVLTVNEPLKVRAASKENIENKIESNKSKISDLESQKNQISKEKSNEKSKLDEIQSKLDSKGEELAKSQQKVDDYENKIDVVQNKISKVESEIGKLQEEIKNVEDEIKAKEKEKLEKENMLGSRLRNIYKTNYTEKMLAVLLSSRDLSDFISKFANFSKIVKIDQGLIKEVESIQEDLKKNEKELNAKRDTLNNDKKQIENQREELKKIQDEYLKERDVLEGQVNELKTLENEKNNIVNGLSDKEKELQNQISDLSSFNENLRKELDQIFANINSNSSSNGVISKENAGQGFIAPVVGTITCDFGPRTHPVTHKQGFHTGLDIGVSFGTPVKAAKGGIVVRAEYNSVYGNMVIIDHGNGVQSLYGHSSSLSVNKGQKVEQGQVIALAGSTGMSTGPHVHFEIRVNGQPVNPKNYI</sequence>
<evidence type="ECO:0000313" key="7">
    <source>
        <dbReference type="EMBL" id="SHE50942.1"/>
    </source>
</evidence>
<accession>A0A1M4U2I8</accession>
<evidence type="ECO:0000313" key="8">
    <source>
        <dbReference type="Proteomes" id="UP000184035"/>
    </source>
</evidence>
<proteinExistence type="predicted"/>
<dbReference type="InterPro" id="IPR050570">
    <property type="entry name" value="Cell_wall_metabolism_enzyme"/>
</dbReference>
<dbReference type="SUPFAM" id="SSF57997">
    <property type="entry name" value="Tropomyosin"/>
    <property type="match status" value="1"/>
</dbReference>
<dbReference type="InterPro" id="IPR011055">
    <property type="entry name" value="Dup_hybrid_motif"/>
</dbReference>
<reference evidence="7 8" key="1">
    <citation type="submission" date="2016-11" db="EMBL/GenBank/DDBJ databases">
        <authorList>
            <person name="Jaros S."/>
            <person name="Januszkiewicz K."/>
            <person name="Wedrychowicz H."/>
        </authorList>
    </citation>
    <scope>NUCLEOTIDE SEQUENCE [LARGE SCALE GENOMIC DNA]</scope>
    <source>
        <strain evidence="7 8">DSM 2631</strain>
    </source>
</reference>
<keyword evidence="8" id="KW-1185">Reference proteome</keyword>
<name>A0A1M4U2I8_9CLOT</name>
<organism evidence="7 8">
    <name type="scientific">Clostridium fallax</name>
    <dbReference type="NCBI Taxonomy" id="1533"/>
    <lineage>
        <taxon>Bacteria</taxon>
        <taxon>Bacillati</taxon>
        <taxon>Bacillota</taxon>
        <taxon>Clostridia</taxon>
        <taxon>Eubacteriales</taxon>
        <taxon>Clostridiaceae</taxon>
        <taxon>Clostridium</taxon>
    </lineage>
</organism>
<protein>
    <submittedName>
        <fullName evidence="7">Septal ring factor EnvC, activator of murein hydrolases AmiA and AmiB</fullName>
    </submittedName>
</protein>
<dbReference type="SUPFAM" id="SSF51261">
    <property type="entry name" value="Duplicated hybrid motif"/>
    <property type="match status" value="1"/>
</dbReference>
<evidence type="ECO:0000256" key="2">
    <source>
        <dbReference type="SAM" id="Coils"/>
    </source>
</evidence>
<evidence type="ECO:0000256" key="1">
    <source>
        <dbReference type="ARBA" id="ARBA00022729"/>
    </source>
</evidence>
<gene>
    <name evidence="7" type="ORF">SAMN05443638_1043</name>
</gene>
<dbReference type="PANTHER" id="PTHR21666">
    <property type="entry name" value="PEPTIDASE-RELATED"/>
    <property type="match status" value="1"/>
</dbReference>
<dbReference type="Proteomes" id="UP000184035">
    <property type="component" value="Unassembled WGS sequence"/>
</dbReference>
<dbReference type="STRING" id="1533.SAMN05443638_1043"/>
<dbReference type="InterPro" id="IPR016047">
    <property type="entry name" value="M23ase_b-sheet_dom"/>
</dbReference>
<dbReference type="Gene3D" id="6.10.250.3150">
    <property type="match status" value="1"/>
</dbReference>
<dbReference type="Pfam" id="PF24568">
    <property type="entry name" value="CC_PcsB"/>
    <property type="match status" value="1"/>
</dbReference>
<keyword evidence="2" id="KW-0175">Coiled coil</keyword>
<feature type="coiled-coil region" evidence="2">
    <location>
        <begin position="189"/>
        <end position="286"/>
    </location>
</feature>
<feature type="domain" description="Peptidoglycan hydrolase PcsB coiled-coil" evidence="6">
    <location>
        <begin position="128"/>
        <end position="201"/>
    </location>
</feature>
<dbReference type="InterPro" id="IPR057309">
    <property type="entry name" value="PcsB_CC"/>
</dbReference>
<feature type="domain" description="M23ase beta-sheet core" evidence="5">
    <location>
        <begin position="338"/>
        <end position="432"/>
    </location>
</feature>
<dbReference type="Gene3D" id="2.70.70.10">
    <property type="entry name" value="Glucose Permease (Domain IIA)"/>
    <property type="match status" value="1"/>
</dbReference>
<evidence type="ECO:0000259" key="6">
    <source>
        <dbReference type="Pfam" id="PF24568"/>
    </source>
</evidence>
<keyword evidence="7" id="KW-0378">Hydrolase</keyword>
<feature type="region of interest" description="Disordered" evidence="3">
    <location>
        <begin position="51"/>
        <end position="72"/>
    </location>
</feature>
<evidence type="ECO:0000256" key="4">
    <source>
        <dbReference type="SAM" id="SignalP"/>
    </source>
</evidence>
<dbReference type="Pfam" id="PF01551">
    <property type="entry name" value="Peptidase_M23"/>
    <property type="match status" value="1"/>
</dbReference>